<gene>
    <name evidence="2" type="ORF">DR999_PMT13152</name>
</gene>
<evidence type="ECO:0000256" key="1">
    <source>
        <dbReference type="SAM" id="MobiDB-lite"/>
    </source>
</evidence>
<reference evidence="2 3" key="2">
    <citation type="submission" date="2019-04" db="EMBL/GenBank/DDBJ databases">
        <title>The genome sequence of big-headed turtle.</title>
        <authorList>
            <person name="Gong S."/>
        </authorList>
    </citation>
    <scope>NUCLEOTIDE SEQUENCE [LARGE SCALE GENOMIC DNA]</scope>
    <source>
        <strain evidence="2">DO16091913</strain>
        <tissue evidence="2">Muscle</tissue>
    </source>
</reference>
<feature type="compositionally biased region" description="Pro residues" evidence="1">
    <location>
        <begin position="70"/>
        <end position="83"/>
    </location>
</feature>
<dbReference type="Proteomes" id="UP000297703">
    <property type="component" value="Unassembled WGS sequence"/>
</dbReference>
<name>A0A4D9E118_9SAUR</name>
<evidence type="ECO:0000313" key="3">
    <source>
        <dbReference type="Proteomes" id="UP000297703"/>
    </source>
</evidence>
<keyword evidence="3" id="KW-1185">Reference proteome</keyword>
<dbReference type="AlphaFoldDB" id="A0A4D9E118"/>
<comment type="caution">
    <text evidence="2">The sequence shown here is derived from an EMBL/GenBank/DDBJ whole genome shotgun (WGS) entry which is preliminary data.</text>
</comment>
<dbReference type="EMBL" id="QXTE01000140">
    <property type="protein sequence ID" value="TFK04301.1"/>
    <property type="molecule type" value="Genomic_DNA"/>
</dbReference>
<feature type="region of interest" description="Disordered" evidence="1">
    <location>
        <begin position="60"/>
        <end position="86"/>
    </location>
</feature>
<proteinExistence type="predicted"/>
<reference evidence="2 3" key="1">
    <citation type="submission" date="2019-04" db="EMBL/GenBank/DDBJ databases">
        <title>Draft genome of the big-headed turtle Platysternon megacephalum.</title>
        <authorList>
            <person name="Gong S."/>
        </authorList>
    </citation>
    <scope>NUCLEOTIDE SEQUENCE [LARGE SCALE GENOMIC DNA]</scope>
    <source>
        <strain evidence="2">DO16091913</strain>
        <tissue evidence="2">Muscle</tissue>
    </source>
</reference>
<organism evidence="2 3">
    <name type="scientific">Platysternon megacephalum</name>
    <name type="common">big-headed turtle</name>
    <dbReference type="NCBI Taxonomy" id="55544"/>
    <lineage>
        <taxon>Eukaryota</taxon>
        <taxon>Metazoa</taxon>
        <taxon>Chordata</taxon>
        <taxon>Craniata</taxon>
        <taxon>Vertebrata</taxon>
        <taxon>Euteleostomi</taxon>
        <taxon>Archelosauria</taxon>
        <taxon>Testudinata</taxon>
        <taxon>Testudines</taxon>
        <taxon>Cryptodira</taxon>
        <taxon>Durocryptodira</taxon>
        <taxon>Testudinoidea</taxon>
        <taxon>Platysternidae</taxon>
        <taxon>Platysternon</taxon>
    </lineage>
</organism>
<sequence>MGPGSLHTAALPQASPRANYCKGGVLSTAPCPWGAQEAVLCLVCLCSWHTAGLAPVLSAPEQPVARPSPQQLPPPVGPAPAKPGPTHWQYTLRAARQRPLVPGL</sequence>
<accession>A0A4D9E118</accession>
<evidence type="ECO:0000313" key="2">
    <source>
        <dbReference type="EMBL" id="TFK04301.1"/>
    </source>
</evidence>
<protein>
    <submittedName>
        <fullName evidence="2">Protein ELYS</fullName>
    </submittedName>
</protein>